<keyword evidence="1" id="KW-0175">Coiled coil</keyword>
<sequence>MDENQKPLAAMLESINIAESLDEAQLRKIGQDAFAGYDLDEQSRQDWVKHVDEWTKLAKQTVEPKTYPWVGAANVKYPLLSTAAMQFAARAYPSLVPSNGKIVHAKPLGKDPDGAKTEIAEAVSTYMSVQLLQDMYGWEEDMDKMLIMLPILGTMFKKTYWDSLNEENCSHLVMPKNLVVNHWARNLCDAERISEIIEMSPRKLKERQQSGLWLDLDLGRAPQPLLNVVGPSVVDETTPYTFIEQHTFLDLDDDGYKEPYIVTFHKESKKVVRIVARFDETTIKQGPDGKIHKIDPIEYYTKFGFIPNPDGGFYDIGFGVLLGPINESVNTLINQLLDSGHLSTLQSGFIGKGLRIRMGDNRFTPGEWKAVNSTGTDLKQQIVPLPTKEPSNVLFQLMGSLITSGKELASVAEIFVGKMPGQNTPATTTMATIEQGMKVFTAVYKRLYRSLTEEFLKIARLNYLYLNPSTEVQDLNIVINPMDFDPKAHKIYPGADPTAVSQTEKLLKAQGLMELLPTGVLDPVKVVQRILDAQEQPNWQDLLNSQVAQTGQLQPPPDPKMQEMQMKGQMEGQKIQLQAEAQQHKMQLEERSKQVQLAMAQQEHAQEMQHRQDMANIQAAEAVHKQRIFSATEQAAFIQKLMHADNEHQQKMSHAEAAAKQKAKEPSKGAK</sequence>
<organism evidence="3">
    <name type="scientific">uncultured Caudovirales phage</name>
    <dbReference type="NCBI Taxonomy" id="2100421"/>
    <lineage>
        <taxon>Viruses</taxon>
        <taxon>Duplodnaviria</taxon>
        <taxon>Heunggongvirae</taxon>
        <taxon>Uroviricota</taxon>
        <taxon>Caudoviricetes</taxon>
        <taxon>Peduoviridae</taxon>
        <taxon>Maltschvirus</taxon>
        <taxon>Maltschvirus maltsch</taxon>
    </lineage>
</organism>
<dbReference type="EMBL" id="LR796267">
    <property type="protein sequence ID" value="CAB4132728.1"/>
    <property type="molecule type" value="Genomic_DNA"/>
</dbReference>
<protein>
    <recommendedName>
        <fullName evidence="4">Portal protein</fullName>
    </recommendedName>
</protein>
<reference evidence="3" key="1">
    <citation type="submission" date="2020-04" db="EMBL/GenBank/DDBJ databases">
        <authorList>
            <person name="Chiriac C."/>
            <person name="Salcher M."/>
            <person name="Ghai R."/>
            <person name="Kavagutti S V."/>
        </authorList>
    </citation>
    <scope>NUCLEOTIDE SEQUENCE</scope>
</reference>
<feature type="coiled-coil region" evidence="1">
    <location>
        <begin position="574"/>
        <end position="605"/>
    </location>
</feature>
<evidence type="ECO:0000256" key="1">
    <source>
        <dbReference type="SAM" id="Coils"/>
    </source>
</evidence>
<name>A0A6J5LDI6_9CAUD</name>
<evidence type="ECO:0000313" key="3">
    <source>
        <dbReference type="EMBL" id="CAB4132728.1"/>
    </source>
</evidence>
<evidence type="ECO:0008006" key="4">
    <source>
        <dbReference type="Google" id="ProtNLM"/>
    </source>
</evidence>
<evidence type="ECO:0000256" key="2">
    <source>
        <dbReference type="SAM" id="MobiDB-lite"/>
    </source>
</evidence>
<proteinExistence type="predicted"/>
<accession>A0A6J5LDI6</accession>
<gene>
    <name evidence="3" type="ORF">UFOVP248_76</name>
</gene>
<feature type="region of interest" description="Disordered" evidence="2">
    <location>
        <begin position="644"/>
        <end position="671"/>
    </location>
</feature>